<evidence type="ECO:0000256" key="1">
    <source>
        <dbReference type="ARBA" id="ARBA00005147"/>
    </source>
</evidence>
<evidence type="ECO:0000313" key="6">
    <source>
        <dbReference type="EMBL" id="PZR51617.1"/>
    </source>
</evidence>
<dbReference type="SUPFAM" id="SSF56176">
    <property type="entry name" value="FAD-binding/transporter-associated domain-like"/>
    <property type="match status" value="1"/>
</dbReference>
<proteinExistence type="inferred from homology"/>
<keyword evidence="4" id="KW-0560">Oxidoreductase</keyword>
<dbReference type="PROSITE" id="PS00862">
    <property type="entry name" value="OX2_COVAL_FAD"/>
    <property type="match status" value="1"/>
</dbReference>
<dbReference type="AlphaFoldDB" id="A0A2W5WK36"/>
<gene>
    <name evidence="6" type="ORF">DNL40_15735</name>
</gene>
<dbReference type="InterPro" id="IPR036318">
    <property type="entry name" value="FAD-bd_PCMH-like_sf"/>
</dbReference>
<dbReference type="GO" id="GO:0003885">
    <property type="term" value="F:D-arabinono-1,4-lactone oxidase activity"/>
    <property type="evidence" value="ECO:0007669"/>
    <property type="project" value="InterPro"/>
</dbReference>
<dbReference type="Gene3D" id="1.10.45.10">
    <property type="entry name" value="Vanillyl-alcohol Oxidase, Chain A, domain 4"/>
    <property type="match status" value="1"/>
</dbReference>
<keyword evidence="3" id="KW-0060">Ascorbate biosynthesis</keyword>
<dbReference type="InterPro" id="IPR016167">
    <property type="entry name" value="FAD-bd_PCMH_sub1"/>
</dbReference>
<dbReference type="PANTHER" id="PTHR43762:SF1">
    <property type="entry name" value="D-ARABINONO-1,4-LACTONE OXIDASE"/>
    <property type="match status" value="1"/>
</dbReference>
<organism evidence="6 7">
    <name type="scientific">Xylanimonas oleitrophica</name>
    <dbReference type="NCBI Taxonomy" id="2607479"/>
    <lineage>
        <taxon>Bacteria</taxon>
        <taxon>Bacillati</taxon>
        <taxon>Actinomycetota</taxon>
        <taxon>Actinomycetes</taxon>
        <taxon>Micrococcales</taxon>
        <taxon>Promicromonosporaceae</taxon>
        <taxon>Xylanimonas</taxon>
    </lineage>
</organism>
<comment type="caution">
    <text evidence="6">The sequence shown here is derived from an EMBL/GenBank/DDBJ whole genome shotgun (WGS) entry which is preliminary data.</text>
</comment>
<dbReference type="PROSITE" id="PS51387">
    <property type="entry name" value="FAD_PCMH"/>
    <property type="match status" value="1"/>
</dbReference>
<dbReference type="PIRSF" id="PIRSF000136">
    <property type="entry name" value="LGO_GLO"/>
    <property type="match status" value="1"/>
</dbReference>
<comment type="similarity">
    <text evidence="2">Belongs to the oxygen-dependent FAD-linked oxidoreductase family.</text>
</comment>
<dbReference type="Pfam" id="PF04030">
    <property type="entry name" value="ALO"/>
    <property type="match status" value="1"/>
</dbReference>
<dbReference type="GO" id="GO:0019853">
    <property type="term" value="P:L-ascorbic acid biosynthetic process"/>
    <property type="evidence" value="ECO:0007669"/>
    <property type="project" value="UniProtKB-UniPathway"/>
</dbReference>
<protein>
    <submittedName>
        <fullName evidence="6">FAD-linked oxidoreductase</fullName>
    </submittedName>
</protein>
<dbReference type="InterPro" id="IPR006093">
    <property type="entry name" value="Oxy_OxRdtase_FAD_BS"/>
</dbReference>
<sequence>MPVTDARDTPAWENWGRTVASTPARRARPRDEAEVAAEVARAAQDGLRVRAVGSGHSFTAAAATDGLHLELDLLAGVEAVERRHDGTARVTVRAGTRLYHLHHLLAAHGLALTNLGDIDRQTIAGAISTGTHGTGVRFGGMASQVSGVRVVTPDGEVLTAGADDPPGSARRELFEVARLGLGSVGVLTAVTLETVPAFWLRARDEPWALARVLEDVDAFATSADHAELFWFPGTHRALTFRNDRLSADEAARWGTDQSGLKGRLRLLRQEARGLVDDELLSNGLFELVNRVATAAPGLTAGLNRFSARALPAREHVAPSHEVFSHKRRVRFREMEYAIPRAAVRDVVRELDVWLRRSSEAVPFPVELRFAAPDDVWLSTARDRETAYVAVHQYVRMSHRRWFDAAERILVAADGRPHWGKLHSRTAEDLAAHYPLQDVARVRAAVDPGGVFANGYVDTVLGAPGAPSRPSSSRSRSGSST</sequence>
<dbReference type="RefSeq" id="WP_111252212.1">
    <property type="nucleotide sequence ID" value="NZ_QKWH01000019.1"/>
</dbReference>
<evidence type="ECO:0000256" key="2">
    <source>
        <dbReference type="ARBA" id="ARBA00005466"/>
    </source>
</evidence>
<dbReference type="GO" id="GO:0071949">
    <property type="term" value="F:FAD binding"/>
    <property type="evidence" value="ECO:0007669"/>
    <property type="project" value="InterPro"/>
</dbReference>
<dbReference type="Gene3D" id="3.30.465.10">
    <property type="match status" value="1"/>
</dbReference>
<reference evidence="6 7" key="1">
    <citation type="submission" date="2018-06" db="EMBL/GenBank/DDBJ databases">
        <title>Whole genome sequencing of a novel hydrocarbon degrading bacterial strain, PW21 isolated from oil contaminated produced water sample.</title>
        <authorList>
            <person name="Nagkirti P."/>
            <person name="Shaikh A."/>
            <person name="Gowdaman V."/>
            <person name="Engineer A.E."/>
            <person name="Dagar S."/>
            <person name="Dhakephalkar P.K."/>
        </authorList>
    </citation>
    <scope>NUCLEOTIDE SEQUENCE [LARGE SCALE GENOMIC DNA]</scope>
    <source>
        <strain evidence="6 7">PW21</strain>
    </source>
</reference>
<dbReference type="InterPro" id="IPR006094">
    <property type="entry name" value="Oxid_FAD_bind_N"/>
</dbReference>
<dbReference type="Gene3D" id="3.30.70.2520">
    <property type="match status" value="1"/>
</dbReference>
<dbReference type="InterPro" id="IPR016166">
    <property type="entry name" value="FAD-bd_PCMH"/>
</dbReference>
<dbReference type="GO" id="GO:0016020">
    <property type="term" value="C:membrane"/>
    <property type="evidence" value="ECO:0007669"/>
    <property type="project" value="InterPro"/>
</dbReference>
<keyword evidence="7" id="KW-1185">Reference proteome</keyword>
<evidence type="ECO:0000259" key="5">
    <source>
        <dbReference type="PROSITE" id="PS51387"/>
    </source>
</evidence>
<comment type="pathway">
    <text evidence="1">Cofactor biosynthesis; L-ascorbate biosynthesis.</text>
</comment>
<dbReference type="Proteomes" id="UP000248783">
    <property type="component" value="Unassembled WGS sequence"/>
</dbReference>
<dbReference type="InterPro" id="IPR016171">
    <property type="entry name" value="Vanillyl_alc_oxidase_C-sub2"/>
</dbReference>
<evidence type="ECO:0000256" key="4">
    <source>
        <dbReference type="ARBA" id="ARBA00023002"/>
    </source>
</evidence>
<dbReference type="PANTHER" id="PTHR43762">
    <property type="entry name" value="L-GULONOLACTONE OXIDASE"/>
    <property type="match status" value="1"/>
</dbReference>
<dbReference type="EMBL" id="QKWH01000019">
    <property type="protein sequence ID" value="PZR51617.1"/>
    <property type="molecule type" value="Genomic_DNA"/>
</dbReference>
<dbReference type="Pfam" id="PF01565">
    <property type="entry name" value="FAD_binding_4"/>
    <property type="match status" value="1"/>
</dbReference>
<feature type="domain" description="FAD-binding PCMH-type" evidence="5">
    <location>
        <begin position="19"/>
        <end position="197"/>
    </location>
</feature>
<evidence type="ECO:0000313" key="7">
    <source>
        <dbReference type="Proteomes" id="UP000248783"/>
    </source>
</evidence>
<dbReference type="Gene3D" id="3.30.43.10">
    <property type="entry name" value="Uridine Diphospho-n-acetylenolpyruvylglucosamine Reductase, domain 2"/>
    <property type="match status" value="1"/>
</dbReference>
<dbReference type="InterPro" id="IPR007173">
    <property type="entry name" value="ALO_C"/>
</dbReference>
<dbReference type="InterPro" id="IPR016169">
    <property type="entry name" value="FAD-bd_PCMH_sub2"/>
</dbReference>
<dbReference type="NCBIfam" id="TIGR01679">
    <property type="entry name" value="bact_FAD_ox"/>
    <property type="match status" value="1"/>
</dbReference>
<dbReference type="UniPathway" id="UPA00132"/>
<name>A0A2W5WK36_9MICO</name>
<accession>A0A2W5WK36</accession>
<evidence type="ECO:0000256" key="3">
    <source>
        <dbReference type="ARBA" id="ARBA00022644"/>
    </source>
</evidence>
<dbReference type="InterPro" id="IPR010031">
    <property type="entry name" value="FAD_lactone_oxidase-like"/>
</dbReference>